<keyword evidence="4" id="KW-0786">Thiamine pyrophosphate</keyword>
<dbReference type="InterPro" id="IPR005475">
    <property type="entry name" value="Transketolase-like_Pyr-bd"/>
</dbReference>
<dbReference type="KEGG" id="asim:FE240_11175"/>
<dbReference type="Pfam" id="PF02780">
    <property type="entry name" value="Transketolase_C"/>
    <property type="match status" value="1"/>
</dbReference>
<name>A0A5J6X0R7_9GAMM</name>
<protein>
    <recommendedName>
        <fullName evidence="5">2-oxoisovalerate dehydrogenase subunit beta</fullName>
    </recommendedName>
    <alternativeName>
        <fullName evidence="6">Branched-chain alpha-keto acid dehydrogenase E1 component beta chain</fullName>
    </alternativeName>
</protein>
<dbReference type="SUPFAM" id="SSF52922">
    <property type="entry name" value="TK C-terminal domain-like"/>
    <property type="match status" value="1"/>
</dbReference>
<accession>A0A5J6X0R7</accession>
<keyword evidence="3" id="KW-0560">Oxidoreductase</keyword>
<comment type="function">
    <text evidence="2">The branched-chain alpha-keto dehydrogenase complex catalyzes the overall conversion of alpha-keto acids to acyl-CoA and CO(2). It contains multiple copies of three enzymatic components: branched-chain alpha-keto acid decarboxylase (E1), lipoamide acyltransferase (E2) and lipoamide dehydrogenase (E3).</text>
</comment>
<evidence type="ECO:0000256" key="4">
    <source>
        <dbReference type="ARBA" id="ARBA00023052"/>
    </source>
</evidence>
<dbReference type="RefSeq" id="WP_193000991.1">
    <property type="nucleotide sequence ID" value="NZ_CP040449.1"/>
</dbReference>
<comment type="cofactor">
    <cofactor evidence="1">
        <name>thiamine diphosphate</name>
        <dbReference type="ChEBI" id="CHEBI:58937"/>
    </cofactor>
</comment>
<dbReference type="Gene3D" id="3.40.50.920">
    <property type="match status" value="1"/>
</dbReference>
<evidence type="ECO:0000256" key="2">
    <source>
        <dbReference type="ARBA" id="ARBA00002859"/>
    </source>
</evidence>
<evidence type="ECO:0000259" key="7">
    <source>
        <dbReference type="SMART" id="SM00861"/>
    </source>
</evidence>
<evidence type="ECO:0000256" key="6">
    <source>
        <dbReference type="ARBA" id="ARBA00082400"/>
    </source>
</evidence>
<proteinExistence type="predicted"/>
<evidence type="ECO:0000256" key="5">
    <source>
        <dbReference type="ARBA" id="ARBA00070795"/>
    </source>
</evidence>
<evidence type="ECO:0000313" key="8">
    <source>
        <dbReference type="EMBL" id="QFI55195.1"/>
    </source>
</evidence>
<dbReference type="Proteomes" id="UP000594034">
    <property type="component" value="Chromosome"/>
</dbReference>
<dbReference type="FunFam" id="3.40.50.920:FF:000001">
    <property type="entry name" value="Pyruvate dehydrogenase E1 beta subunit"/>
    <property type="match status" value="1"/>
</dbReference>
<dbReference type="Gene3D" id="3.40.50.970">
    <property type="match status" value="1"/>
</dbReference>
<keyword evidence="9" id="KW-1185">Reference proteome</keyword>
<dbReference type="InterPro" id="IPR029061">
    <property type="entry name" value="THDP-binding"/>
</dbReference>
<dbReference type="InterPro" id="IPR033248">
    <property type="entry name" value="Transketolase_C"/>
</dbReference>
<dbReference type="EMBL" id="CP040449">
    <property type="protein sequence ID" value="QFI55195.1"/>
    <property type="molecule type" value="Genomic_DNA"/>
</dbReference>
<feature type="domain" description="Transketolase-like pyrimidine-binding" evidence="7">
    <location>
        <begin position="4"/>
        <end position="179"/>
    </location>
</feature>
<evidence type="ECO:0000256" key="1">
    <source>
        <dbReference type="ARBA" id="ARBA00001964"/>
    </source>
</evidence>
<dbReference type="AlphaFoldDB" id="A0A5J6X0R7"/>
<dbReference type="PANTHER" id="PTHR43257">
    <property type="entry name" value="PYRUVATE DEHYDROGENASE E1 COMPONENT BETA SUBUNIT"/>
    <property type="match status" value="1"/>
</dbReference>
<dbReference type="CDD" id="cd07036">
    <property type="entry name" value="TPP_PYR_E1-PDHc-beta_like"/>
    <property type="match status" value="1"/>
</dbReference>
<gene>
    <name evidence="8" type="ORF">FE240_11175</name>
</gene>
<reference evidence="8 9" key="1">
    <citation type="submission" date="2019-05" db="EMBL/GenBank/DDBJ databases">
        <title>OXA-830, a novel chromosomally encoded expanded-spectrum class D beta-lactamase in Aeromonas simiae.</title>
        <authorList>
            <person name="Zhou W."/>
            <person name="Chen Q."/>
        </authorList>
    </citation>
    <scope>NUCLEOTIDE SEQUENCE [LARGE SCALE GENOMIC DNA]</scope>
    <source>
        <strain evidence="8 9">A6</strain>
    </source>
</reference>
<dbReference type="FunFam" id="3.40.50.970:FF:000001">
    <property type="entry name" value="Pyruvate dehydrogenase E1 beta subunit"/>
    <property type="match status" value="1"/>
</dbReference>
<sequence length="327" mass="35650">MNEVSLLEAINMALHYEMAHDPDVVVLGEDVGVNGGVFRATVGLRDRFGFKRVIDTPLAEGLIAGVAVGMATQGLKPVAEFQFQGFIFPGMEQIVCQAARMRNRTRGRLSCPLVYRSPYGAGIHSPEHHSESVEALFAHIPGLRVVIPSSPRRAYGLLLSAIRCPDPVLFFEPDRIYRSLKSQLDDDGVGLPLDVCYTLRPGRDITVVGWGACLQEILRAAEVLADQDIQCEVIDLATIKPLDMATILASVRKTGRLLVVHEACGSFGVGAEIVARVCEGAATALKAPPRRLTGVDVAVPYYRNEAYYLIDEQEIVDAACTLMESWT</sequence>
<dbReference type="SUPFAM" id="SSF52518">
    <property type="entry name" value="Thiamin diphosphate-binding fold (THDP-binding)"/>
    <property type="match status" value="1"/>
</dbReference>
<dbReference type="InterPro" id="IPR009014">
    <property type="entry name" value="Transketo_C/PFOR_II"/>
</dbReference>
<organism evidence="8 9">
    <name type="scientific">Aeromonas simiae</name>
    <dbReference type="NCBI Taxonomy" id="218936"/>
    <lineage>
        <taxon>Bacteria</taxon>
        <taxon>Pseudomonadati</taxon>
        <taxon>Pseudomonadota</taxon>
        <taxon>Gammaproteobacteria</taxon>
        <taxon>Aeromonadales</taxon>
        <taxon>Aeromonadaceae</taxon>
        <taxon>Aeromonas</taxon>
    </lineage>
</organism>
<evidence type="ECO:0000313" key="9">
    <source>
        <dbReference type="Proteomes" id="UP000594034"/>
    </source>
</evidence>
<dbReference type="GO" id="GO:0016491">
    <property type="term" value="F:oxidoreductase activity"/>
    <property type="evidence" value="ECO:0007669"/>
    <property type="project" value="UniProtKB-KW"/>
</dbReference>
<dbReference type="SMART" id="SM00861">
    <property type="entry name" value="Transket_pyr"/>
    <property type="match status" value="1"/>
</dbReference>
<dbReference type="PANTHER" id="PTHR43257:SF2">
    <property type="entry name" value="PYRUVATE DEHYDROGENASE E1 COMPONENT SUBUNIT BETA"/>
    <property type="match status" value="1"/>
</dbReference>
<dbReference type="Pfam" id="PF02779">
    <property type="entry name" value="Transket_pyr"/>
    <property type="match status" value="1"/>
</dbReference>
<evidence type="ECO:0000256" key="3">
    <source>
        <dbReference type="ARBA" id="ARBA00023002"/>
    </source>
</evidence>